<dbReference type="EMBL" id="FCOX02000007">
    <property type="protein sequence ID" value="SAK60873.1"/>
    <property type="molecule type" value="Genomic_DNA"/>
</dbReference>
<evidence type="ECO:0000313" key="2">
    <source>
        <dbReference type="Proteomes" id="UP000071859"/>
    </source>
</evidence>
<organism evidence="1 2">
    <name type="scientific">Caballeronia calidae</name>
    <dbReference type="NCBI Taxonomy" id="1777139"/>
    <lineage>
        <taxon>Bacteria</taxon>
        <taxon>Pseudomonadati</taxon>
        <taxon>Pseudomonadota</taxon>
        <taxon>Betaproteobacteria</taxon>
        <taxon>Burkholderiales</taxon>
        <taxon>Burkholderiaceae</taxon>
        <taxon>Caballeronia</taxon>
    </lineage>
</organism>
<evidence type="ECO:0000313" key="1">
    <source>
        <dbReference type="EMBL" id="SAK60873.1"/>
    </source>
</evidence>
<keyword evidence="2" id="KW-1185">Reference proteome</keyword>
<protein>
    <submittedName>
        <fullName evidence="1">Uncharacterized protein</fullName>
    </submittedName>
</protein>
<gene>
    <name evidence="1" type="ORF">AWB78_01933</name>
</gene>
<accession>A0A158AT11</accession>
<dbReference type="Proteomes" id="UP000071859">
    <property type="component" value="Unassembled WGS sequence"/>
</dbReference>
<reference evidence="1" key="1">
    <citation type="submission" date="2016-01" db="EMBL/GenBank/DDBJ databases">
        <authorList>
            <person name="Peeters C."/>
        </authorList>
    </citation>
    <scope>NUCLEOTIDE SEQUENCE</scope>
    <source>
        <strain evidence="1">LMG 29321</strain>
    </source>
</reference>
<proteinExistence type="predicted"/>
<sequence>MQETSVTGAFALHNALVVVSFSRPATGIDP</sequence>
<comment type="caution">
    <text evidence="1">The sequence shown here is derived from an EMBL/GenBank/DDBJ whole genome shotgun (WGS) entry which is preliminary data.</text>
</comment>
<name>A0A158AT11_9BURK</name>
<dbReference type="AlphaFoldDB" id="A0A158AT11"/>